<dbReference type="Proteomes" id="UP001140453">
    <property type="component" value="Unassembled WGS sequence"/>
</dbReference>
<proteinExistence type="predicted"/>
<evidence type="ECO:0000259" key="1">
    <source>
        <dbReference type="PROSITE" id="PS50035"/>
    </source>
</evidence>
<feature type="domain" description="PLD phosphodiesterase" evidence="1">
    <location>
        <begin position="381"/>
        <end position="403"/>
    </location>
</feature>
<gene>
    <name evidence="2" type="ORF">N0V93_007057</name>
</gene>
<dbReference type="Pfam" id="PF13091">
    <property type="entry name" value="PLDc_2"/>
    <property type="match status" value="1"/>
</dbReference>
<sequence length="442" mass="49771">MESFTLGTGASIYSQKLLPAILSAEHEVILVTCFWARSKTLTALSDTLEQLARRREGQQPSQPLRICICFSSRSLLQKLFHTSSRDGYVYPASTWTTKLGLPSPSILAAGNIDLRVKSLFFLPFSVMHPKFVIVDRQKAFAPSCNVSWESWLEGCLEFTRSAPINDPIDGLLEFYCQVWDRHLDVKASFPMSQKRSQEQPSTTIRSPADVSVQISDVNIPPAAIEWLPSWHRRNPAFCFFPWQTPIAPDTPLNNTILRLFEQSTRTIYLQTPNITAPPVLAAIMNALTRGVDVSIVTGRNMMMWEQVLTAFTTSERCINSLTKKYTRLCQSIKGRNRPLSQSANDHAIDLEAQLITPGALTISYFRPINGSSIEEEPVQSHLKLSIFDEEHTVLGSGNMDRASWFTSQELGVYIRDVTFARTVKDTVDECLQGRLTPVFPRH</sequence>
<accession>A0A9W9CW71</accession>
<evidence type="ECO:0000313" key="2">
    <source>
        <dbReference type="EMBL" id="KAJ4389586.1"/>
    </source>
</evidence>
<dbReference type="Gene3D" id="3.30.870.10">
    <property type="entry name" value="Endonuclease Chain A"/>
    <property type="match status" value="2"/>
</dbReference>
<dbReference type="InterPro" id="IPR025202">
    <property type="entry name" value="PLD-like_dom"/>
</dbReference>
<evidence type="ECO:0000313" key="3">
    <source>
        <dbReference type="Proteomes" id="UP001140453"/>
    </source>
</evidence>
<organism evidence="2 3">
    <name type="scientific">Gnomoniopsis smithogilvyi</name>
    <dbReference type="NCBI Taxonomy" id="1191159"/>
    <lineage>
        <taxon>Eukaryota</taxon>
        <taxon>Fungi</taxon>
        <taxon>Dikarya</taxon>
        <taxon>Ascomycota</taxon>
        <taxon>Pezizomycotina</taxon>
        <taxon>Sordariomycetes</taxon>
        <taxon>Sordariomycetidae</taxon>
        <taxon>Diaporthales</taxon>
        <taxon>Gnomoniaceae</taxon>
        <taxon>Gnomoniopsis</taxon>
    </lineage>
</organism>
<name>A0A9W9CW71_9PEZI</name>
<dbReference type="PROSITE" id="PS50035">
    <property type="entry name" value="PLD"/>
    <property type="match status" value="2"/>
</dbReference>
<protein>
    <recommendedName>
        <fullName evidence="1">PLD phosphodiesterase domain-containing protein</fullName>
    </recommendedName>
</protein>
<dbReference type="EMBL" id="JAPEVB010000004">
    <property type="protein sequence ID" value="KAJ4389586.1"/>
    <property type="molecule type" value="Genomic_DNA"/>
</dbReference>
<dbReference type="SUPFAM" id="SSF56024">
    <property type="entry name" value="Phospholipase D/nuclease"/>
    <property type="match status" value="2"/>
</dbReference>
<dbReference type="PANTHER" id="PTHR21248">
    <property type="entry name" value="CARDIOLIPIN SYNTHASE"/>
    <property type="match status" value="1"/>
</dbReference>
<dbReference type="OrthoDB" id="2958217at2759"/>
<dbReference type="GO" id="GO:0032049">
    <property type="term" value="P:cardiolipin biosynthetic process"/>
    <property type="evidence" value="ECO:0007669"/>
    <property type="project" value="UniProtKB-ARBA"/>
</dbReference>
<dbReference type="InterPro" id="IPR001736">
    <property type="entry name" value="PLipase_D/transphosphatidylase"/>
</dbReference>
<keyword evidence="3" id="KW-1185">Reference proteome</keyword>
<dbReference type="PANTHER" id="PTHR21248:SF11">
    <property type="entry name" value="PLD PHOSPHODIESTERASE DOMAIN-CONTAINING PROTEIN"/>
    <property type="match status" value="1"/>
</dbReference>
<feature type="domain" description="PLD phosphodiesterase" evidence="1">
    <location>
        <begin position="123"/>
        <end position="150"/>
    </location>
</feature>
<comment type="caution">
    <text evidence="2">The sequence shown here is derived from an EMBL/GenBank/DDBJ whole genome shotgun (WGS) entry which is preliminary data.</text>
</comment>
<reference evidence="2" key="1">
    <citation type="submission" date="2022-10" db="EMBL/GenBank/DDBJ databases">
        <title>Tapping the CABI collections for fungal endophytes: first genome assemblies for Collariella, Neodidymelliopsis, Ascochyta clinopodiicola, Didymella pomorum, Didymosphaeria variabile, Neocosmospora piperis and Neocucurbitaria cava.</title>
        <authorList>
            <person name="Hill R."/>
        </authorList>
    </citation>
    <scope>NUCLEOTIDE SEQUENCE</scope>
    <source>
        <strain evidence="2">IMI 355082</strain>
    </source>
</reference>
<dbReference type="CDD" id="cd00138">
    <property type="entry name" value="PLDc_SF"/>
    <property type="match status" value="1"/>
</dbReference>
<dbReference type="AlphaFoldDB" id="A0A9W9CW71"/>
<dbReference type="GO" id="GO:0030572">
    <property type="term" value="F:phosphatidyltransferase activity"/>
    <property type="evidence" value="ECO:0007669"/>
    <property type="project" value="UniProtKB-ARBA"/>
</dbReference>